<accession>A0A518CMD0</accession>
<sequence>MVAGSFLSGDKSAQATDLPAKPKPSVNDFRYCLNTSTIREQDLGIEREIEIAGELGYDGIEPWIRQLDKYEAEGGSLSDLRKRIEDAGLTVDSAIGFARWIVDDEQERAAGLEQLKVDLDKLQQIGGTRIAAPPTGATNGPALNLLQAAERYRAILDIGQQFGIIPQLEVWGFSENLSRVGESTFVAMESGHPDACLLPDVYHIYKGGSDFNSLHMLGQKAIHVFHLNDYPANPPRDSISDKDRVFPGDGVAPLSAIFRNLHEVGFRGTFSLELFNPTYWKRDPVEVSREGLDKMKTSVQTAFEA</sequence>
<dbReference type="EC" id="5.3.99.-" evidence="3"/>
<dbReference type="InterPro" id="IPR036237">
    <property type="entry name" value="Xyl_isomerase-like_sf"/>
</dbReference>
<evidence type="ECO:0000256" key="1">
    <source>
        <dbReference type="SAM" id="MobiDB-lite"/>
    </source>
</evidence>
<dbReference type="AlphaFoldDB" id="A0A518CMD0"/>
<dbReference type="KEGG" id="plon:Pla110_21140"/>
<feature type="domain" description="Xylose isomerase-like TIM barrel" evidence="2">
    <location>
        <begin position="50"/>
        <end position="296"/>
    </location>
</feature>
<dbReference type="Pfam" id="PF01261">
    <property type="entry name" value="AP_endonuc_2"/>
    <property type="match status" value="1"/>
</dbReference>
<dbReference type="PANTHER" id="PTHR12110">
    <property type="entry name" value="HYDROXYPYRUVATE ISOMERASE"/>
    <property type="match status" value="1"/>
</dbReference>
<keyword evidence="4" id="KW-1185">Reference proteome</keyword>
<dbReference type="Proteomes" id="UP000317178">
    <property type="component" value="Chromosome"/>
</dbReference>
<organism evidence="3 4">
    <name type="scientific">Polystyrenella longa</name>
    <dbReference type="NCBI Taxonomy" id="2528007"/>
    <lineage>
        <taxon>Bacteria</taxon>
        <taxon>Pseudomonadati</taxon>
        <taxon>Planctomycetota</taxon>
        <taxon>Planctomycetia</taxon>
        <taxon>Planctomycetales</taxon>
        <taxon>Planctomycetaceae</taxon>
        <taxon>Polystyrenella</taxon>
    </lineage>
</organism>
<dbReference type="GO" id="GO:0016853">
    <property type="term" value="F:isomerase activity"/>
    <property type="evidence" value="ECO:0007669"/>
    <property type="project" value="UniProtKB-KW"/>
</dbReference>
<dbReference type="InterPro" id="IPR013022">
    <property type="entry name" value="Xyl_isomerase-like_TIM-brl"/>
</dbReference>
<reference evidence="3 4" key="1">
    <citation type="submission" date="2019-02" db="EMBL/GenBank/DDBJ databases">
        <title>Deep-cultivation of Planctomycetes and their phenomic and genomic characterization uncovers novel biology.</title>
        <authorList>
            <person name="Wiegand S."/>
            <person name="Jogler M."/>
            <person name="Boedeker C."/>
            <person name="Pinto D."/>
            <person name="Vollmers J."/>
            <person name="Rivas-Marin E."/>
            <person name="Kohn T."/>
            <person name="Peeters S.H."/>
            <person name="Heuer A."/>
            <person name="Rast P."/>
            <person name="Oberbeckmann S."/>
            <person name="Bunk B."/>
            <person name="Jeske O."/>
            <person name="Meyerdierks A."/>
            <person name="Storesund J.E."/>
            <person name="Kallscheuer N."/>
            <person name="Luecker S."/>
            <person name="Lage O.M."/>
            <person name="Pohl T."/>
            <person name="Merkel B.J."/>
            <person name="Hornburger P."/>
            <person name="Mueller R.-W."/>
            <person name="Bruemmer F."/>
            <person name="Labrenz M."/>
            <person name="Spormann A.M."/>
            <person name="Op den Camp H."/>
            <person name="Overmann J."/>
            <person name="Amann R."/>
            <person name="Jetten M.S.M."/>
            <person name="Mascher T."/>
            <person name="Medema M.H."/>
            <person name="Devos D.P."/>
            <person name="Kaster A.-K."/>
            <person name="Ovreas L."/>
            <person name="Rohde M."/>
            <person name="Galperin M.Y."/>
            <person name="Jogler C."/>
        </authorList>
    </citation>
    <scope>NUCLEOTIDE SEQUENCE [LARGE SCALE GENOMIC DNA]</scope>
    <source>
        <strain evidence="3 4">Pla110</strain>
    </source>
</reference>
<dbReference type="SUPFAM" id="SSF51658">
    <property type="entry name" value="Xylose isomerase-like"/>
    <property type="match status" value="1"/>
</dbReference>
<evidence type="ECO:0000313" key="4">
    <source>
        <dbReference type="Proteomes" id="UP000317178"/>
    </source>
</evidence>
<protein>
    <submittedName>
        <fullName evidence="3">Inosose isomerase</fullName>
        <ecNumber evidence="3">5.3.99.-</ecNumber>
    </submittedName>
</protein>
<feature type="region of interest" description="Disordered" evidence="1">
    <location>
        <begin position="1"/>
        <end position="21"/>
    </location>
</feature>
<keyword evidence="3" id="KW-0413">Isomerase</keyword>
<name>A0A518CMD0_9PLAN</name>
<evidence type="ECO:0000313" key="3">
    <source>
        <dbReference type="EMBL" id="QDU80385.1"/>
    </source>
</evidence>
<dbReference type="InterPro" id="IPR050312">
    <property type="entry name" value="IolE/XylAMocC-like"/>
</dbReference>
<gene>
    <name evidence="3" type="primary">iolI</name>
    <name evidence="3" type="ORF">Pla110_21140</name>
</gene>
<dbReference type="PANTHER" id="PTHR12110:SF48">
    <property type="entry name" value="BLL3656 PROTEIN"/>
    <property type="match status" value="1"/>
</dbReference>
<dbReference type="Gene3D" id="3.20.20.150">
    <property type="entry name" value="Divalent-metal-dependent TIM barrel enzymes"/>
    <property type="match status" value="1"/>
</dbReference>
<dbReference type="EMBL" id="CP036281">
    <property type="protein sequence ID" value="QDU80385.1"/>
    <property type="molecule type" value="Genomic_DNA"/>
</dbReference>
<proteinExistence type="predicted"/>
<evidence type="ECO:0000259" key="2">
    <source>
        <dbReference type="Pfam" id="PF01261"/>
    </source>
</evidence>